<feature type="compositionally biased region" description="Polar residues" evidence="1">
    <location>
        <begin position="1"/>
        <end position="17"/>
    </location>
</feature>
<protein>
    <submittedName>
        <fullName evidence="2">Uncharacterized protein</fullName>
    </submittedName>
</protein>
<dbReference type="InterPro" id="IPR032675">
    <property type="entry name" value="LRR_dom_sf"/>
</dbReference>
<name>A0A9W7C985_9STRA</name>
<dbReference type="Gene3D" id="3.80.10.10">
    <property type="entry name" value="Ribonuclease Inhibitor"/>
    <property type="match status" value="1"/>
</dbReference>
<sequence length="177" mass="19642">MSKSVVSASNYGHTSPKTGGKRGSEDEGDEEEEGILEIPPIESSTISTVVSTVPATTDQFMFTPEFGRYFVEFVHVQILMTLRSTTKGWKAAAEEVIDEGVRSGELIVHVRNDIKLGKQAFYNCHELTSMTIPNSLQTLEVNVFYNCSKLVLSNIDGRDYYNNVTSEVVAHLRSKQS</sequence>
<dbReference type="Pfam" id="PF13306">
    <property type="entry name" value="LRR_5"/>
    <property type="match status" value="1"/>
</dbReference>
<dbReference type="Proteomes" id="UP001165122">
    <property type="component" value="Unassembled WGS sequence"/>
</dbReference>
<feature type="region of interest" description="Disordered" evidence="1">
    <location>
        <begin position="1"/>
        <end position="39"/>
    </location>
</feature>
<evidence type="ECO:0000313" key="3">
    <source>
        <dbReference type="Proteomes" id="UP001165122"/>
    </source>
</evidence>
<comment type="caution">
    <text evidence="2">The sequence shown here is derived from an EMBL/GenBank/DDBJ whole genome shotgun (WGS) entry which is preliminary data.</text>
</comment>
<evidence type="ECO:0000313" key="2">
    <source>
        <dbReference type="EMBL" id="GMI05435.1"/>
    </source>
</evidence>
<proteinExistence type="predicted"/>
<accession>A0A9W7C985</accession>
<evidence type="ECO:0000256" key="1">
    <source>
        <dbReference type="SAM" id="MobiDB-lite"/>
    </source>
</evidence>
<feature type="compositionally biased region" description="Acidic residues" evidence="1">
    <location>
        <begin position="26"/>
        <end position="35"/>
    </location>
</feature>
<keyword evidence="3" id="KW-1185">Reference proteome</keyword>
<reference evidence="3" key="1">
    <citation type="journal article" date="2023" name="Commun. Biol.">
        <title>Genome analysis of Parmales, the sister group of diatoms, reveals the evolutionary specialization of diatoms from phago-mixotrophs to photoautotrophs.</title>
        <authorList>
            <person name="Ban H."/>
            <person name="Sato S."/>
            <person name="Yoshikawa S."/>
            <person name="Yamada K."/>
            <person name="Nakamura Y."/>
            <person name="Ichinomiya M."/>
            <person name="Sato N."/>
            <person name="Blanc-Mathieu R."/>
            <person name="Endo H."/>
            <person name="Kuwata A."/>
            <person name="Ogata H."/>
        </authorList>
    </citation>
    <scope>NUCLEOTIDE SEQUENCE [LARGE SCALE GENOMIC DNA]</scope>
    <source>
        <strain evidence="3">NIES 3700</strain>
    </source>
</reference>
<gene>
    <name evidence="2" type="ORF">TrLO_g3075</name>
</gene>
<dbReference type="InterPro" id="IPR026906">
    <property type="entry name" value="LRR_5"/>
</dbReference>
<organism evidence="2 3">
    <name type="scientific">Triparma laevis f. longispina</name>
    <dbReference type="NCBI Taxonomy" id="1714387"/>
    <lineage>
        <taxon>Eukaryota</taxon>
        <taxon>Sar</taxon>
        <taxon>Stramenopiles</taxon>
        <taxon>Ochrophyta</taxon>
        <taxon>Bolidophyceae</taxon>
        <taxon>Parmales</taxon>
        <taxon>Triparmaceae</taxon>
        <taxon>Triparma</taxon>
    </lineage>
</organism>
<dbReference type="AlphaFoldDB" id="A0A9W7C985"/>
<dbReference type="EMBL" id="BRXW01000087">
    <property type="protein sequence ID" value="GMI05435.1"/>
    <property type="molecule type" value="Genomic_DNA"/>
</dbReference>